<dbReference type="AlphaFoldDB" id="A0AAU7FEH0"/>
<dbReference type="EMBL" id="CP157355">
    <property type="protein sequence ID" value="XBM02347.1"/>
    <property type="molecule type" value="Genomic_DNA"/>
</dbReference>
<dbReference type="GO" id="GO:0015562">
    <property type="term" value="F:efflux transmembrane transporter activity"/>
    <property type="evidence" value="ECO:0007669"/>
    <property type="project" value="InterPro"/>
</dbReference>
<evidence type="ECO:0000256" key="1">
    <source>
        <dbReference type="SAM" id="Coils"/>
    </source>
</evidence>
<evidence type="ECO:0000313" key="2">
    <source>
        <dbReference type="EMBL" id="XBM02347.1"/>
    </source>
</evidence>
<name>A0AAU7FEH0_9NEIS</name>
<gene>
    <name evidence="2" type="ORF">ABHF33_07175</name>
</gene>
<feature type="coiled-coil region" evidence="1">
    <location>
        <begin position="19"/>
        <end position="121"/>
    </location>
</feature>
<dbReference type="KEGG" id="cmav:ABHF33_07175"/>
<sequence length="205" mass="22808">MAWRCKPSGSCKSFLNSDKRNARVQAANARISVSEMENKIARKNVARETAQAWIAQYGLERQLTLIDELEAEKQTFSKAIQAQLASGKGSITDTVLPKQELARLEEMRDELTARRRQATAQLRRWVGVAADEGVSGNLPAFNIDQQSLQNRVTDRPELAAFDPKGNVLDAEIAEARAGKKPNWGCRAEIPAQSSRRRFSHAGIYV</sequence>
<organism evidence="2">
    <name type="scientific">Chitinibacter mangrovi</name>
    <dbReference type="NCBI Taxonomy" id="3153927"/>
    <lineage>
        <taxon>Bacteria</taxon>
        <taxon>Pseudomonadati</taxon>
        <taxon>Pseudomonadota</taxon>
        <taxon>Betaproteobacteria</taxon>
        <taxon>Neisseriales</taxon>
        <taxon>Chitinibacteraceae</taxon>
        <taxon>Chitinibacter</taxon>
    </lineage>
</organism>
<dbReference type="RefSeq" id="WP_348946612.1">
    <property type="nucleotide sequence ID" value="NZ_CP157355.1"/>
</dbReference>
<dbReference type="Gene3D" id="1.20.1600.10">
    <property type="entry name" value="Outer membrane efflux proteins (OEP)"/>
    <property type="match status" value="1"/>
</dbReference>
<protein>
    <submittedName>
        <fullName evidence="2">TolC family protein</fullName>
    </submittedName>
</protein>
<dbReference type="SUPFAM" id="SSF56954">
    <property type="entry name" value="Outer membrane efflux proteins (OEP)"/>
    <property type="match status" value="1"/>
</dbReference>
<proteinExistence type="predicted"/>
<reference evidence="2" key="1">
    <citation type="submission" date="2024-05" db="EMBL/GenBank/DDBJ databases">
        <authorList>
            <person name="Yang L."/>
            <person name="Pan L."/>
        </authorList>
    </citation>
    <scope>NUCLEOTIDE SEQUENCE</scope>
    <source>
        <strain evidence="2">FCG-7</strain>
    </source>
</reference>
<accession>A0AAU7FEH0</accession>
<keyword evidence="1" id="KW-0175">Coiled coil</keyword>